<protein>
    <submittedName>
        <fullName evidence="2">Uncharacterized protein</fullName>
    </submittedName>
</protein>
<reference evidence="2" key="1">
    <citation type="submission" date="2021-02" db="EMBL/GenBank/DDBJ databases">
        <authorList>
            <person name="Dougan E. K."/>
            <person name="Rhodes N."/>
            <person name="Thang M."/>
            <person name="Chan C."/>
        </authorList>
    </citation>
    <scope>NUCLEOTIDE SEQUENCE</scope>
</reference>
<comment type="caution">
    <text evidence="2">The sequence shown here is derived from an EMBL/GenBank/DDBJ whole genome shotgun (WGS) entry which is preliminary data.</text>
</comment>
<dbReference type="AlphaFoldDB" id="A0A812PSZ4"/>
<organism evidence="2 3">
    <name type="scientific">Symbiodinium necroappetens</name>
    <dbReference type="NCBI Taxonomy" id="1628268"/>
    <lineage>
        <taxon>Eukaryota</taxon>
        <taxon>Sar</taxon>
        <taxon>Alveolata</taxon>
        <taxon>Dinophyceae</taxon>
        <taxon>Suessiales</taxon>
        <taxon>Symbiodiniaceae</taxon>
        <taxon>Symbiodinium</taxon>
    </lineage>
</organism>
<keyword evidence="3" id="KW-1185">Reference proteome</keyword>
<dbReference type="OrthoDB" id="10515294at2759"/>
<evidence type="ECO:0000256" key="1">
    <source>
        <dbReference type="SAM" id="MobiDB-lite"/>
    </source>
</evidence>
<feature type="region of interest" description="Disordered" evidence="1">
    <location>
        <begin position="88"/>
        <end position="108"/>
    </location>
</feature>
<name>A0A812PSZ4_9DINO</name>
<dbReference type="Proteomes" id="UP000601435">
    <property type="component" value="Unassembled WGS sequence"/>
</dbReference>
<evidence type="ECO:0000313" key="2">
    <source>
        <dbReference type="EMBL" id="CAE7354538.1"/>
    </source>
</evidence>
<accession>A0A812PSZ4</accession>
<proteinExistence type="predicted"/>
<evidence type="ECO:0000313" key="3">
    <source>
        <dbReference type="Proteomes" id="UP000601435"/>
    </source>
</evidence>
<gene>
    <name evidence="2" type="ORF">SNEC2469_LOCUS9251</name>
</gene>
<sequence>MAAEHLAAALAYGNPVQQAPEGRARSTLARAEASSSDAELVTKLLRSRLLQGNSVQELLNSANLCLLVKAEEDKAHLSRLLEAYHAKQRDSALTPEQRRQGQQPKPHEWGPREVFVCSAVLERLAAKLTDGPGKEAVTALAEMSAEDMELYLANCGPEHATPKEGRPWKFKVSLTPLAPDSFRMHWTVLCKKLSRSKDLQWVLEPMRAPQTQVQKELWETLKARTA</sequence>
<dbReference type="EMBL" id="CAJNJA010014999">
    <property type="protein sequence ID" value="CAE7354538.1"/>
    <property type="molecule type" value="Genomic_DNA"/>
</dbReference>